<protein>
    <recommendedName>
        <fullName evidence="6">Lipase domain-containing protein</fullName>
    </recommendedName>
</protein>
<evidence type="ECO:0000313" key="7">
    <source>
        <dbReference type="EMBL" id="KAL3290187.1"/>
    </source>
</evidence>
<feature type="chain" id="PRO_5044889769" description="Lipase domain-containing protein" evidence="5">
    <location>
        <begin position="17"/>
        <end position="359"/>
    </location>
</feature>
<dbReference type="InterPro" id="IPR000734">
    <property type="entry name" value="TAG_lipase"/>
</dbReference>
<dbReference type="InterPro" id="IPR033906">
    <property type="entry name" value="Lipase_N"/>
</dbReference>
<proteinExistence type="inferred from homology"/>
<dbReference type="Gene3D" id="3.40.50.1820">
    <property type="entry name" value="alpha/beta hydrolase"/>
    <property type="match status" value="1"/>
</dbReference>
<dbReference type="Pfam" id="PF00151">
    <property type="entry name" value="Lipase"/>
    <property type="match status" value="1"/>
</dbReference>
<evidence type="ECO:0000256" key="1">
    <source>
        <dbReference type="ARBA" id="ARBA00004613"/>
    </source>
</evidence>
<gene>
    <name evidence="7" type="ORF">HHI36_023547</name>
</gene>
<dbReference type="InterPro" id="IPR029058">
    <property type="entry name" value="AB_hydrolase_fold"/>
</dbReference>
<comment type="caution">
    <text evidence="7">The sequence shown here is derived from an EMBL/GenBank/DDBJ whole genome shotgun (WGS) entry which is preliminary data.</text>
</comment>
<evidence type="ECO:0000259" key="6">
    <source>
        <dbReference type="Pfam" id="PF00151"/>
    </source>
</evidence>
<dbReference type="Proteomes" id="UP001516400">
    <property type="component" value="Unassembled WGS sequence"/>
</dbReference>
<keyword evidence="3" id="KW-0964">Secreted</keyword>
<evidence type="ECO:0000256" key="2">
    <source>
        <dbReference type="ARBA" id="ARBA00010701"/>
    </source>
</evidence>
<name>A0ABD2PHF8_9CUCU</name>
<dbReference type="PRINTS" id="PR00825">
    <property type="entry name" value="DOLALLERGEN"/>
</dbReference>
<comment type="similarity">
    <text evidence="2 4">Belongs to the AB hydrolase superfamily. Lipase family.</text>
</comment>
<dbReference type="EMBL" id="JABFTP020000186">
    <property type="protein sequence ID" value="KAL3290187.1"/>
    <property type="molecule type" value="Genomic_DNA"/>
</dbReference>
<dbReference type="PANTHER" id="PTHR11610:SF190">
    <property type="entry name" value="VITELLOGENIN-3-LIKE PROTEIN"/>
    <property type="match status" value="1"/>
</dbReference>
<keyword evidence="5" id="KW-0732">Signal</keyword>
<dbReference type="SUPFAM" id="SSF53474">
    <property type="entry name" value="alpha/beta-Hydrolases"/>
    <property type="match status" value="1"/>
</dbReference>
<dbReference type="CDD" id="cd00707">
    <property type="entry name" value="Pancreat_lipase_like"/>
    <property type="match status" value="1"/>
</dbReference>
<accession>A0ABD2PHF8</accession>
<feature type="signal peptide" evidence="5">
    <location>
        <begin position="1"/>
        <end position="16"/>
    </location>
</feature>
<reference evidence="7 8" key="1">
    <citation type="journal article" date="2021" name="BMC Biol.">
        <title>Horizontally acquired antibacterial genes associated with adaptive radiation of ladybird beetles.</title>
        <authorList>
            <person name="Li H.S."/>
            <person name="Tang X.F."/>
            <person name="Huang Y.H."/>
            <person name="Xu Z.Y."/>
            <person name="Chen M.L."/>
            <person name="Du X.Y."/>
            <person name="Qiu B.Y."/>
            <person name="Chen P.T."/>
            <person name="Zhang W."/>
            <person name="Slipinski A."/>
            <person name="Escalona H.E."/>
            <person name="Waterhouse R.M."/>
            <person name="Zwick A."/>
            <person name="Pang H."/>
        </authorList>
    </citation>
    <scope>NUCLEOTIDE SEQUENCE [LARGE SCALE GENOMIC DNA]</scope>
    <source>
        <strain evidence="7">SYSU2018</strain>
    </source>
</reference>
<evidence type="ECO:0000256" key="5">
    <source>
        <dbReference type="SAM" id="SignalP"/>
    </source>
</evidence>
<dbReference type="PRINTS" id="PR00821">
    <property type="entry name" value="TAGLIPASE"/>
</dbReference>
<evidence type="ECO:0000256" key="4">
    <source>
        <dbReference type="RuleBase" id="RU004262"/>
    </source>
</evidence>
<dbReference type="PANTHER" id="PTHR11610">
    <property type="entry name" value="LIPASE"/>
    <property type="match status" value="1"/>
</dbReference>
<evidence type="ECO:0000313" key="8">
    <source>
        <dbReference type="Proteomes" id="UP001516400"/>
    </source>
</evidence>
<dbReference type="InterPro" id="IPR002334">
    <property type="entry name" value="Allerg_PlipaseA1"/>
</dbReference>
<feature type="domain" description="Lipase" evidence="6">
    <location>
        <begin position="51"/>
        <end position="337"/>
    </location>
</feature>
<dbReference type="InterPro" id="IPR013818">
    <property type="entry name" value="Lipase"/>
</dbReference>
<dbReference type="AlphaFoldDB" id="A0ABD2PHF8"/>
<keyword evidence="8" id="KW-1185">Reference proteome</keyword>
<comment type="subcellular location">
    <subcellularLocation>
        <location evidence="1">Secreted</location>
    </subcellularLocation>
</comment>
<organism evidence="7 8">
    <name type="scientific">Cryptolaemus montrouzieri</name>
    <dbReference type="NCBI Taxonomy" id="559131"/>
    <lineage>
        <taxon>Eukaryota</taxon>
        <taxon>Metazoa</taxon>
        <taxon>Ecdysozoa</taxon>
        <taxon>Arthropoda</taxon>
        <taxon>Hexapoda</taxon>
        <taxon>Insecta</taxon>
        <taxon>Pterygota</taxon>
        <taxon>Neoptera</taxon>
        <taxon>Endopterygota</taxon>
        <taxon>Coleoptera</taxon>
        <taxon>Polyphaga</taxon>
        <taxon>Cucujiformia</taxon>
        <taxon>Coccinelloidea</taxon>
        <taxon>Coccinellidae</taxon>
        <taxon>Scymninae</taxon>
        <taxon>Scymnini</taxon>
        <taxon>Cryptolaemus</taxon>
    </lineage>
</organism>
<dbReference type="GO" id="GO:0005576">
    <property type="term" value="C:extracellular region"/>
    <property type="evidence" value="ECO:0007669"/>
    <property type="project" value="UniProtKB-SubCell"/>
</dbReference>
<sequence>MKLLLLLIGINTLTSAFPGNLDIRRNNYESEIPSSFITVDDQGNIRELNLEDTTLEKTPTIEDVTYYLYTRTNENNPAIINNNSITQLDKSGIFNPNIKTVFLIHGWNNDYSSAFNSLLRPALLKFYDINVFVVDWGKIANKNYFTAKFSVKTIGEFVGEFINLIADEYNTTYKNFTFIGHSLGAHVSAVAAANLKIKADLIIGLDPAEPLFLVHDTYGRLDPSDADFVHVIHTNAGIFGFSMPLGHADYYPNGGSNQPGCFGTIGSVCSHSRSYEYLADSILNKGMQLFALRCSSYRSFKKGKCNSSKNLSIMGRFEVDRRASGVYYLMTKSKEPYANDERPYVDILLDGVEKMQTFH</sequence>
<evidence type="ECO:0000256" key="3">
    <source>
        <dbReference type="ARBA" id="ARBA00022525"/>
    </source>
</evidence>